<dbReference type="InterPro" id="IPR000524">
    <property type="entry name" value="Tscrpt_reg_HTH_GntR"/>
</dbReference>
<sequence>MIIENLIIKKSINQQSHVPKYRQLANYIIQAIENGEIQIGEKLPSISELQAETGLARDTIVKSFTFLREKKIVTSVMSKGFYVARNVNQAKSKLLIIMNKLSSYKLKIYHSFVDALGGNYQVDLRVHHCNGAYLRDILEEQLHVYDYFVVMPHFSGSTEDNEAIIDYLRNMPSEKLLLMDKLLPDMPDAMPCIYQDFGRDIYSALKEGRQKLKEYDNITLVFPENPIYPYPEEIKHGFIEFCEQFGCQYEIIDKIYDHMEFRANDAYIIIDEEDLIRFLQQAKDLKLKLGRDIGVISYNDTSLKEVLGISVMTTDFEVMADSAAYMIKKKKTETVQNYFSFIDRGSI</sequence>
<dbReference type="InterPro" id="IPR028082">
    <property type="entry name" value="Peripla_BP_I"/>
</dbReference>
<dbReference type="AlphaFoldDB" id="A0A918PW53"/>
<dbReference type="Pfam" id="PF00392">
    <property type="entry name" value="GntR"/>
    <property type="match status" value="1"/>
</dbReference>
<dbReference type="InterPro" id="IPR036390">
    <property type="entry name" value="WH_DNA-bd_sf"/>
</dbReference>
<dbReference type="Gene3D" id="1.10.10.10">
    <property type="entry name" value="Winged helix-like DNA-binding domain superfamily/Winged helix DNA-binding domain"/>
    <property type="match status" value="1"/>
</dbReference>
<dbReference type="PANTHER" id="PTHR38445:SF10">
    <property type="entry name" value="GNTR-FAMILY TRANSCRIPTIONAL REGULATOR"/>
    <property type="match status" value="1"/>
</dbReference>
<dbReference type="GO" id="GO:0003677">
    <property type="term" value="F:DNA binding"/>
    <property type="evidence" value="ECO:0007669"/>
    <property type="project" value="UniProtKB-KW"/>
</dbReference>
<dbReference type="PROSITE" id="PS50949">
    <property type="entry name" value="HTH_GNTR"/>
    <property type="match status" value="1"/>
</dbReference>
<name>A0A918PW53_9BACT</name>
<keyword evidence="6" id="KW-1185">Reference proteome</keyword>
<keyword evidence="2" id="KW-0238">DNA-binding</keyword>
<evidence type="ECO:0000256" key="3">
    <source>
        <dbReference type="ARBA" id="ARBA00023163"/>
    </source>
</evidence>
<feature type="domain" description="HTH gntR-type" evidence="4">
    <location>
        <begin position="18"/>
        <end position="86"/>
    </location>
</feature>
<keyword evidence="3" id="KW-0804">Transcription</keyword>
<keyword evidence="1" id="KW-0805">Transcription regulation</keyword>
<evidence type="ECO:0000313" key="5">
    <source>
        <dbReference type="EMBL" id="GGZ25229.1"/>
    </source>
</evidence>
<dbReference type="PANTHER" id="PTHR38445">
    <property type="entry name" value="HTH-TYPE TRANSCRIPTIONAL REPRESSOR YTRA"/>
    <property type="match status" value="1"/>
</dbReference>
<proteinExistence type="predicted"/>
<dbReference type="RefSeq" id="WP_018473408.1">
    <property type="nucleotide sequence ID" value="NZ_BMWX01000003.1"/>
</dbReference>
<evidence type="ECO:0000256" key="1">
    <source>
        <dbReference type="ARBA" id="ARBA00023015"/>
    </source>
</evidence>
<dbReference type="SUPFAM" id="SSF53822">
    <property type="entry name" value="Periplasmic binding protein-like I"/>
    <property type="match status" value="1"/>
</dbReference>
<dbReference type="EMBL" id="BMWX01000003">
    <property type="protein sequence ID" value="GGZ25229.1"/>
    <property type="molecule type" value="Genomic_DNA"/>
</dbReference>
<dbReference type="Proteomes" id="UP000619457">
    <property type="component" value="Unassembled WGS sequence"/>
</dbReference>
<dbReference type="InterPro" id="IPR036388">
    <property type="entry name" value="WH-like_DNA-bd_sf"/>
</dbReference>
<protein>
    <submittedName>
        <fullName evidence="5">Transcriptional regulator</fullName>
    </submittedName>
</protein>
<reference evidence="5" key="1">
    <citation type="journal article" date="2014" name="Int. J. Syst. Evol. Microbiol.">
        <title>Complete genome sequence of Corynebacterium casei LMG S-19264T (=DSM 44701T), isolated from a smear-ripened cheese.</title>
        <authorList>
            <consortium name="US DOE Joint Genome Institute (JGI-PGF)"/>
            <person name="Walter F."/>
            <person name="Albersmeier A."/>
            <person name="Kalinowski J."/>
            <person name="Ruckert C."/>
        </authorList>
    </citation>
    <scope>NUCLEOTIDE SEQUENCE</scope>
    <source>
        <strain evidence="5">KCTC 12368</strain>
    </source>
</reference>
<accession>A0A918PW53</accession>
<dbReference type="CDD" id="cd07377">
    <property type="entry name" value="WHTH_GntR"/>
    <property type="match status" value="1"/>
</dbReference>
<evidence type="ECO:0000259" key="4">
    <source>
        <dbReference type="PROSITE" id="PS50949"/>
    </source>
</evidence>
<reference evidence="5" key="2">
    <citation type="submission" date="2020-09" db="EMBL/GenBank/DDBJ databases">
        <authorList>
            <person name="Sun Q."/>
            <person name="Kim S."/>
        </authorList>
    </citation>
    <scope>NUCLEOTIDE SEQUENCE</scope>
    <source>
        <strain evidence="5">KCTC 12368</strain>
    </source>
</reference>
<gene>
    <name evidence="5" type="ORF">GCM10007049_17150</name>
</gene>
<dbReference type="SUPFAM" id="SSF46785">
    <property type="entry name" value="Winged helix' DNA-binding domain"/>
    <property type="match status" value="1"/>
</dbReference>
<comment type="caution">
    <text evidence="5">The sequence shown here is derived from an EMBL/GenBank/DDBJ whole genome shotgun (WGS) entry which is preliminary data.</text>
</comment>
<dbReference type="SMART" id="SM00345">
    <property type="entry name" value="HTH_GNTR"/>
    <property type="match status" value="1"/>
</dbReference>
<organism evidence="5 6">
    <name type="scientific">Echinicola pacifica</name>
    <dbReference type="NCBI Taxonomy" id="346377"/>
    <lineage>
        <taxon>Bacteria</taxon>
        <taxon>Pseudomonadati</taxon>
        <taxon>Bacteroidota</taxon>
        <taxon>Cytophagia</taxon>
        <taxon>Cytophagales</taxon>
        <taxon>Cyclobacteriaceae</taxon>
        <taxon>Echinicola</taxon>
    </lineage>
</organism>
<dbReference type="GO" id="GO:0003700">
    <property type="term" value="F:DNA-binding transcription factor activity"/>
    <property type="evidence" value="ECO:0007669"/>
    <property type="project" value="InterPro"/>
</dbReference>
<evidence type="ECO:0000313" key="6">
    <source>
        <dbReference type="Proteomes" id="UP000619457"/>
    </source>
</evidence>
<evidence type="ECO:0000256" key="2">
    <source>
        <dbReference type="ARBA" id="ARBA00023125"/>
    </source>
</evidence>